<evidence type="ECO:0000313" key="6">
    <source>
        <dbReference type="Proteomes" id="UP001499933"/>
    </source>
</evidence>
<name>A0ABN2RHH9_9MICO</name>
<proteinExistence type="inferred from homology"/>
<comment type="caution">
    <text evidence="5">The sequence shown here is derived from an EMBL/GenBank/DDBJ whole genome shotgun (WGS) entry which is preliminary data.</text>
</comment>
<comment type="similarity">
    <text evidence="1">Belongs to the CdaR family.</text>
</comment>
<evidence type="ECO:0000259" key="4">
    <source>
        <dbReference type="Pfam" id="PF17853"/>
    </source>
</evidence>
<dbReference type="PANTHER" id="PTHR33744:SF1">
    <property type="entry name" value="DNA-BINDING TRANSCRIPTIONAL ACTIVATOR ADER"/>
    <property type="match status" value="1"/>
</dbReference>
<sequence length="431" mass="47464">MNNWVEQLAPHSAVVVADAASDPKLVGAAIAEIGVSASEWAIETAQEIISAVQREFAASESPGVMTGREREAFEASLFTTLMALHNDTPAGEIVRPRGAEENVRESARQGVPMGTLLRTVWACHTRTQDALLRELEELFDPAELMPQVRTLNAALYSYVDLYVKGLTTEYQNELIAWSGHVPAERLHIMRSLLEGEQPTSTTERALGLRLTDHHLIGVAWQWSTRHIPDRQAELSRFGAQIGQALGASNTLVLHHDGLAEYWWTFSRLPDVNLDQVANDVTNPPWARLAIGELGAGLEGFRSSYATAQQAAKVGRKAAEGDFWSYSDVRLIALLSADEAAARRFVRDELQGLDGDEPKIAELRNTLRLFLKTGNSRILAARELHLAANTVAYRVGRASELLGRPATERPVETLLALELAHHFPAYLTDSMP</sequence>
<dbReference type="InterPro" id="IPR041522">
    <property type="entry name" value="CdaR_GGDEF"/>
</dbReference>
<evidence type="ECO:0000256" key="1">
    <source>
        <dbReference type="ARBA" id="ARBA00006754"/>
    </source>
</evidence>
<evidence type="ECO:0008006" key="7">
    <source>
        <dbReference type="Google" id="ProtNLM"/>
    </source>
</evidence>
<feature type="domain" description="CdaR GGDEF-like" evidence="4">
    <location>
        <begin position="204"/>
        <end position="313"/>
    </location>
</feature>
<dbReference type="EMBL" id="BAAAOG010000011">
    <property type="protein sequence ID" value="GAA1969162.1"/>
    <property type="molecule type" value="Genomic_DNA"/>
</dbReference>
<reference evidence="5 6" key="1">
    <citation type="journal article" date="2019" name="Int. J. Syst. Evol. Microbiol.">
        <title>The Global Catalogue of Microorganisms (GCM) 10K type strain sequencing project: providing services to taxonomists for standard genome sequencing and annotation.</title>
        <authorList>
            <consortium name="The Broad Institute Genomics Platform"/>
            <consortium name="The Broad Institute Genome Sequencing Center for Infectious Disease"/>
            <person name="Wu L."/>
            <person name="Ma J."/>
        </authorList>
    </citation>
    <scope>NUCLEOTIDE SEQUENCE [LARGE SCALE GENOMIC DNA]</scope>
    <source>
        <strain evidence="5 6">JCM 14901</strain>
    </source>
</reference>
<evidence type="ECO:0000259" key="3">
    <source>
        <dbReference type="Pfam" id="PF14361"/>
    </source>
</evidence>
<feature type="domain" description="PucR C-terminal helix-turn-helix" evidence="2">
    <location>
        <begin position="362"/>
        <end position="419"/>
    </location>
</feature>
<evidence type="ECO:0000259" key="2">
    <source>
        <dbReference type="Pfam" id="PF13556"/>
    </source>
</evidence>
<feature type="domain" description="RsbT co-antagonist protein RsbRD N-terminal" evidence="3">
    <location>
        <begin position="43"/>
        <end position="180"/>
    </location>
</feature>
<dbReference type="RefSeq" id="WP_344097193.1">
    <property type="nucleotide sequence ID" value="NZ_BAAAOG010000011.1"/>
</dbReference>
<dbReference type="Pfam" id="PF14361">
    <property type="entry name" value="RsbRD_N"/>
    <property type="match status" value="1"/>
</dbReference>
<dbReference type="PANTHER" id="PTHR33744">
    <property type="entry name" value="CARBOHYDRATE DIACID REGULATOR"/>
    <property type="match status" value="1"/>
</dbReference>
<dbReference type="InterPro" id="IPR025751">
    <property type="entry name" value="RsbRD_N_dom"/>
</dbReference>
<dbReference type="InterPro" id="IPR051448">
    <property type="entry name" value="CdaR-like_regulators"/>
</dbReference>
<dbReference type="Gene3D" id="1.10.10.2840">
    <property type="entry name" value="PucR C-terminal helix-turn-helix domain"/>
    <property type="match status" value="1"/>
</dbReference>
<protein>
    <recommendedName>
        <fullName evidence="7">PucR family transcriptional regulator</fullName>
    </recommendedName>
</protein>
<dbReference type="InterPro" id="IPR042070">
    <property type="entry name" value="PucR_C-HTH_sf"/>
</dbReference>
<evidence type="ECO:0000313" key="5">
    <source>
        <dbReference type="EMBL" id="GAA1969162.1"/>
    </source>
</evidence>
<gene>
    <name evidence="5" type="ORF">GCM10009776_35320</name>
</gene>
<organism evidence="5 6">
    <name type="scientific">Microbacterium deminutum</name>
    <dbReference type="NCBI Taxonomy" id="344164"/>
    <lineage>
        <taxon>Bacteria</taxon>
        <taxon>Bacillati</taxon>
        <taxon>Actinomycetota</taxon>
        <taxon>Actinomycetes</taxon>
        <taxon>Micrococcales</taxon>
        <taxon>Microbacteriaceae</taxon>
        <taxon>Microbacterium</taxon>
    </lineage>
</organism>
<dbReference type="Pfam" id="PF13556">
    <property type="entry name" value="HTH_30"/>
    <property type="match status" value="1"/>
</dbReference>
<keyword evidence="6" id="KW-1185">Reference proteome</keyword>
<dbReference type="Pfam" id="PF17853">
    <property type="entry name" value="GGDEF_2"/>
    <property type="match status" value="1"/>
</dbReference>
<dbReference type="Proteomes" id="UP001499933">
    <property type="component" value="Unassembled WGS sequence"/>
</dbReference>
<accession>A0ABN2RHH9</accession>
<dbReference type="InterPro" id="IPR025736">
    <property type="entry name" value="PucR_C-HTH_dom"/>
</dbReference>